<organism evidence="12 13">
    <name type="scientific">Haloarchaeobius iranensis</name>
    <dbReference type="NCBI Taxonomy" id="996166"/>
    <lineage>
        <taxon>Archaea</taxon>
        <taxon>Methanobacteriati</taxon>
        <taxon>Methanobacteriota</taxon>
        <taxon>Stenosarchaea group</taxon>
        <taxon>Halobacteria</taxon>
        <taxon>Halobacteriales</taxon>
        <taxon>Halorubellaceae</taxon>
        <taxon>Haloarchaeobius</taxon>
    </lineage>
</organism>
<dbReference type="GO" id="GO:0103023">
    <property type="term" value="F:ITPase activity"/>
    <property type="evidence" value="ECO:0007669"/>
    <property type="project" value="UniProtKB-EC"/>
</dbReference>
<keyword evidence="2 10" id="KW-0479">Metal-binding</keyword>
<dbReference type="OrthoDB" id="52857at2157"/>
<proteinExistence type="inferred from homology"/>
<comment type="catalytic activity">
    <reaction evidence="9 10">
        <text>XTP + H2O = XDP + phosphate + H(+)</text>
        <dbReference type="Rhea" id="RHEA:28406"/>
        <dbReference type="ChEBI" id="CHEBI:15377"/>
        <dbReference type="ChEBI" id="CHEBI:15378"/>
        <dbReference type="ChEBI" id="CHEBI:43474"/>
        <dbReference type="ChEBI" id="CHEBI:59884"/>
        <dbReference type="ChEBI" id="CHEBI:61314"/>
        <dbReference type="EC" id="3.6.1.73"/>
    </reaction>
</comment>
<keyword evidence="6 10" id="KW-0546">Nucleotide metabolism</keyword>
<dbReference type="InterPro" id="IPR029001">
    <property type="entry name" value="ITPase-like_fam"/>
</dbReference>
<dbReference type="STRING" id="996166.SAMN05192554_10974"/>
<feature type="binding site" evidence="10">
    <location>
        <position position="34"/>
    </location>
    <ligand>
        <name>Mg(2+)</name>
        <dbReference type="ChEBI" id="CHEBI:18420"/>
    </ligand>
</feature>
<evidence type="ECO:0000256" key="10">
    <source>
        <dbReference type="HAMAP-Rule" id="MF_00648"/>
    </source>
</evidence>
<dbReference type="EMBL" id="FNIA01000009">
    <property type="protein sequence ID" value="SDM90005.1"/>
    <property type="molecule type" value="Genomic_DNA"/>
</dbReference>
<evidence type="ECO:0000313" key="12">
    <source>
        <dbReference type="EMBL" id="SDM90005.1"/>
    </source>
</evidence>
<comment type="cofactor">
    <cofactor evidence="1">
        <name>Mn(2+)</name>
        <dbReference type="ChEBI" id="CHEBI:29035"/>
    </cofactor>
</comment>
<dbReference type="InterPro" id="IPR026533">
    <property type="entry name" value="NTPase/PRRC1"/>
</dbReference>
<dbReference type="Gene3D" id="3.90.950.10">
    <property type="match status" value="1"/>
</dbReference>
<keyword evidence="5 10" id="KW-0460">Magnesium</keyword>
<dbReference type="NCBIfam" id="TIGR00258">
    <property type="entry name" value="inosine/xanthosine triphosphatase"/>
    <property type="match status" value="1"/>
</dbReference>
<dbReference type="GO" id="GO:0000166">
    <property type="term" value="F:nucleotide binding"/>
    <property type="evidence" value="ECO:0007669"/>
    <property type="project" value="UniProtKB-KW"/>
</dbReference>
<evidence type="ECO:0000256" key="2">
    <source>
        <dbReference type="ARBA" id="ARBA00022723"/>
    </source>
</evidence>
<comment type="cofactor">
    <cofactor evidence="10">
        <name>Mg(2+)</name>
        <dbReference type="ChEBI" id="CHEBI:18420"/>
    </cofactor>
    <cofactor evidence="10">
        <name>Mn(2+)</name>
        <dbReference type="ChEBI" id="CHEBI:29035"/>
    </cofactor>
    <text evidence="10">Binds 1 divalent metal cation per subunit; can use either Mg(2+) or Mn(2+).</text>
</comment>
<dbReference type="GO" id="GO:0006772">
    <property type="term" value="P:thiamine metabolic process"/>
    <property type="evidence" value="ECO:0007669"/>
    <property type="project" value="TreeGrafter"/>
</dbReference>
<evidence type="ECO:0000259" key="11">
    <source>
        <dbReference type="Pfam" id="PF01931"/>
    </source>
</evidence>
<evidence type="ECO:0000256" key="6">
    <source>
        <dbReference type="ARBA" id="ARBA00023080"/>
    </source>
</evidence>
<dbReference type="PANTHER" id="PTHR34699:SF2">
    <property type="entry name" value="NON-CANONICAL PURINE NTP PHOSPHATASE_PRRC1 DOMAIN-CONTAINING PROTEIN"/>
    <property type="match status" value="1"/>
</dbReference>
<comment type="similarity">
    <text evidence="10">Belongs to the YjjX NTPase family.</text>
</comment>
<dbReference type="PANTHER" id="PTHR34699">
    <property type="match status" value="1"/>
</dbReference>
<keyword evidence="4 10" id="KW-0378">Hydrolase</keyword>
<comment type="subunit">
    <text evidence="10">Homodimer.</text>
</comment>
<dbReference type="HAMAP" id="MF_00648">
    <property type="entry name" value="Non_canon_purine_NTPase_YjjX"/>
    <property type="match status" value="1"/>
</dbReference>
<dbReference type="InterPro" id="IPR002786">
    <property type="entry name" value="Non_canon_purine_NTPase"/>
</dbReference>
<evidence type="ECO:0000256" key="1">
    <source>
        <dbReference type="ARBA" id="ARBA00001936"/>
    </source>
</evidence>
<name>A0A1G9X0Y3_9EURY</name>
<dbReference type="RefSeq" id="WP_089733302.1">
    <property type="nucleotide sequence ID" value="NZ_FNIA01000009.1"/>
</dbReference>
<dbReference type="GO" id="GO:0046872">
    <property type="term" value="F:metal ion binding"/>
    <property type="evidence" value="ECO:0007669"/>
    <property type="project" value="UniProtKB-KW"/>
</dbReference>
<dbReference type="AlphaFoldDB" id="A0A1G9X0Y3"/>
<keyword evidence="7 10" id="KW-0464">Manganese</keyword>
<evidence type="ECO:0000256" key="9">
    <source>
        <dbReference type="ARBA" id="ARBA00048781"/>
    </source>
</evidence>
<reference evidence="12 13" key="1">
    <citation type="submission" date="2016-10" db="EMBL/GenBank/DDBJ databases">
        <authorList>
            <person name="de Groot N.N."/>
        </authorList>
    </citation>
    <scope>NUCLEOTIDE SEQUENCE [LARGE SCALE GENOMIC DNA]</scope>
    <source>
        <strain evidence="13">EB21,IBRC-M 10013,KCTC 4048</strain>
    </source>
</reference>
<protein>
    <recommendedName>
        <fullName evidence="10">Probable inosine/xanthosine triphosphatase</fullName>
        <shortName evidence="10">ITPase/XTPase</shortName>
        <ecNumber evidence="10">3.6.1.73</ecNumber>
    </recommendedName>
    <alternativeName>
        <fullName evidence="10">Non-canonical purine NTP phosphatase</fullName>
    </alternativeName>
    <alternativeName>
        <fullName evidence="10">Non-standard purine NTP phosphatase</fullName>
    </alternativeName>
    <alternativeName>
        <fullName evidence="10">Nucleoside-triphosphate phosphatase</fullName>
        <shortName evidence="10">NTPase</shortName>
    </alternativeName>
</protein>
<comment type="caution">
    <text evidence="10">Lacks conserved residue(s) required for the propagation of feature annotation.</text>
</comment>
<evidence type="ECO:0000256" key="8">
    <source>
        <dbReference type="ARBA" id="ARBA00048174"/>
    </source>
</evidence>
<evidence type="ECO:0000313" key="13">
    <source>
        <dbReference type="Proteomes" id="UP000199370"/>
    </source>
</evidence>
<evidence type="ECO:0000256" key="5">
    <source>
        <dbReference type="ARBA" id="ARBA00022842"/>
    </source>
</evidence>
<dbReference type="EC" id="3.6.1.73" evidence="10"/>
<comment type="function">
    <text evidence="10">Phosphatase that hydrolyzes non-canonical purine nucleotides such as XTP and ITP to their respective diphosphate derivatives. Probably excludes non-canonical purines from DNA/RNA precursor pool, thus preventing their incorporation into DNA/RNA and avoiding chromosomal lesions.</text>
</comment>
<accession>A0A1G9X0Y3</accession>
<comment type="catalytic activity">
    <reaction evidence="8 10">
        <text>ITP + H2O = IDP + phosphate + H(+)</text>
        <dbReference type="Rhea" id="RHEA:28330"/>
        <dbReference type="ChEBI" id="CHEBI:15377"/>
        <dbReference type="ChEBI" id="CHEBI:15378"/>
        <dbReference type="ChEBI" id="CHEBI:43474"/>
        <dbReference type="ChEBI" id="CHEBI:58280"/>
        <dbReference type="ChEBI" id="CHEBI:61402"/>
        <dbReference type="EC" id="3.6.1.73"/>
    </reaction>
</comment>
<dbReference type="FunFam" id="3.90.950.10:FF:000002">
    <property type="entry name" value="Inosine/xanthosine triphosphatase"/>
    <property type="match status" value="1"/>
</dbReference>
<dbReference type="Proteomes" id="UP000199370">
    <property type="component" value="Unassembled WGS sequence"/>
</dbReference>
<evidence type="ECO:0000256" key="7">
    <source>
        <dbReference type="ARBA" id="ARBA00023211"/>
    </source>
</evidence>
<evidence type="ECO:0000256" key="4">
    <source>
        <dbReference type="ARBA" id="ARBA00022801"/>
    </source>
</evidence>
<evidence type="ECO:0000256" key="3">
    <source>
        <dbReference type="ARBA" id="ARBA00022741"/>
    </source>
</evidence>
<gene>
    <name evidence="12" type="ORF">SAMN05192554_10974</name>
</gene>
<sequence>MRVAVGSENPVKVAATEAAIGDLPGATVDAVMIDSGVAEQPTGLAETRTGASNRARRAYEAGGYTLGVGIEGGVATLGTDDLYLVMWAAVTDGERVELAAGPSVRLPDSVTERVRAGEELGPVMDDAFDREGVARGEGAIGIFTGGTVDREDALRSAVAGALGPFVTASYDD</sequence>
<dbReference type="InterPro" id="IPR050299">
    <property type="entry name" value="YjjX_NTPase"/>
</dbReference>
<keyword evidence="3 10" id="KW-0547">Nucleotide-binding</keyword>
<dbReference type="Pfam" id="PF01931">
    <property type="entry name" value="NTPase_I-T"/>
    <property type="match status" value="1"/>
</dbReference>
<dbReference type="SUPFAM" id="SSF52972">
    <property type="entry name" value="ITPase-like"/>
    <property type="match status" value="1"/>
</dbReference>
<feature type="domain" description="Non-canonical purine NTP phosphatase/PRRC1" evidence="11">
    <location>
        <begin position="6"/>
        <end position="166"/>
    </location>
</feature>
<dbReference type="GO" id="GO:0009117">
    <property type="term" value="P:nucleotide metabolic process"/>
    <property type="evidence" value="ECO:0007669"/>
    <property type="project" value="UniProtKB-KW"/>
</dbReference>
<keyword evidence="13" id="KW-1185">Reference proteome</keyword>